<evidence type="ECO:0000256" key="2">
    <source>
        <dbReference type="ARBA" id="ARBA00001933"/>
    </source>
</evidence>
<dbReference type="AlphaFoldDB" id="W4HP38"/>
<proteinExistence type="inferred from homology"/>
<evidence type="ECO:0000256" key="6">
    <source>
        <dbReference type="ARBA" id="ARBA00022533"/>
    </source>
</evidence>
<dbReference type="EMBL" id="AQQW01000001">
    <property type="protein sequence ID" value="ETW14449.1"/>
    <property type="molecule type" value="Genomic_DNA"/>
</dbReference>
<comment type="catalytic activity">
    <reaction evidence="1 13">
        <text>[(1-&gt;4)-alpha-D-glucosyl](n) + phosphate = [(1-&gt;4)-alpha-D-glucosyl](n-1) + alpha-D-glucose 1-phosphate</text>
        <dbReference type="Rhea" id="RHEA:41732"/>
        <dbReference type="Rhea" id="RHEA-COMP:9584"/>
        <dbReference type="Rhea" id="RHEA-COMP:9586"/>
        <dbReference type="ChEBI" id="CHEBI:15444"/>
        <dbReference type="ChEBI" id="CHEBI:43474"/>
        <dbReference type="ChEBI" id="CHEBI:58601"/>
        <dbReference type="EC" id="2.4.1.1"/>
    </reaction>
</comment>
<evidence type="ECO:0000256" key="12">
    <source>
        <dbReference type="PIRSR" id="PIRSR000460-1"/>
    </source>
</evidence>
<comment type="similarity">
    <text evidence="4 13">Belongs to the glycogen phosphorylase family.</text>
</comment>
<dbReference type="InterPro" id="IPR000811">
    <property type="entry name" value="Glyco_trans_35"/>
</dbReference>
<comment type="function">
    <text evidence="11">Phosphorylase is an important allosteric enzyme in carbohydrate metabolism. Enzymes from different sources differ in their regulatory mechanisms and in their natural substrates. However, all known phosphorylases share catalytic and structural properties.</text>
</comment>
<keyword evidence="9 12" id="KW-0663">Pyridoxal phosphate</keyword>
<comment type="subcellular location">
    <subcellularLocation>
        <location evidence="3">Cytoplasm</location>
    </subcellularLocation>
</comment>
<evidence type="ECO:0000313" key="14">
    <source>
        <dbReference type="EMBL" id="ETW14449.1"/>
    </source>
</evidence>
<dbReference type="PANTHER" id="PTHR11468:SF3">
    <property type="entry name" value="GLYCOGEN PHOSPHORYLASE, LIVER FORM"/>
    <property type="match status" value="1"/>
</dbReference>
<dbReference type="NCBIfam" id="TIGR02093">
    <property type="entry name" value="P_ylase"/>
    <property type="match status" value="1"/>
</dbReference>
<gene>
    <name evidence="14" type="ORF">ATO8_01030</name>
</gene>
<dbReference type="Gene3D" id="3.40.50.2000">
    <property type="entry name" value="Glycogen Phosphorylase B"/>
    <property type="match status" value="2"/>
</dbReference>
<evidence type="ECO:0000256" key="4">
    <source>
        <dbReference type="ARBA" id="ARBA00006047"/>
    </source>
</evidence>
<keyword evidence="10 13" id="KW-0119">Carbohydrate metabolism</keyword>
<dbReference type="InterPro" id="IPR035090">
    <property type="entry name" value="Pyridoxal_P_attach_site"/>
</dbReference>
<dbReference type="EC" id="2.4.1.1" evidence="13"/>
<keyword evidence="8 13" id="KW-0808">Transferase</keyword>
<dbReference type="GO" id="GO:0005980">
    <property type="term" value="P:glycogen catabolic process"/>
    <property type="evidence" value="ECO:0007669"/>
    <property type="project" value="UniProtKB-ARBA"/>
</dbReference>
<comment type="function">
    <text evidence="13">Allosteric enzyme that catalyzes the rate-limiting step in glycogen catabolism, the phosphorolytic cleavage of glycogen to produce glucose-1-phosphate, and plays a central role in maintaining cellular and organismal glucose homeostasis.</text>
</comment>
<name>W4HP38_9RHOB</name>
<dbReference type="CDD" id="cd04300">
    <property type="entry name" value="GT35_Glycogen_Phosphorylase"/>
    <property type="match status" value="1"/>
</dbReference>
<reference evidence="14 15" key="1">
    <citation type="journal article" date="2014" name="Antonie Van Leeuwenhoek">
        <title>Roseivivax atlanticus sp. nov., isolated from surface seawater of the Atlantic Ocean.</title>
        <authorList>
            <person name="Li G."/>
            <person name="Lai Q."/>
            <person name="Liu X."/>
            <person name="Sun F."/>
            <person name="Shao Z."/>
        </authorList>
    </citation>
    <scope>NUCLEOTIDE SEQUENCE [LARGE SCALE GENOMIC DNA]</scope>
    <source>
        <strain evidence="14 15">22II-s10s</strain>
    </source>
</reference>
<dbReference type="Pfam" id="PF00343">
    <property type="entry name" value="Phosphorylase"/>
    <property type="match status" value="1"/>
</dbReference>
<evidence type="ECO:0000256" key="10">
    <source>
        <dbReference type="ARBA" id="ARBA00023277"/>
    </source>
</evidence>
<dbReference type="PANTHER" id="PTHR11468">
    <property type="entry name" value="GLYCOGEN PHOSPHORYLASE"/>
    <property type="match status" value="1"/>
</dbReference>
<accession>W4HP38</accession>
<comment type="cofactor">
    <cofactor evidence="2 13">
        <name>pyridoxal 5'-phosphate</name>
        <dbReference type="ChEBI" id="CHEBI:597326"/>
    </cofactor>
</comment>
<evidence type="ECO:0000256" key="1">
    <source>
        <dbReference type="ARBA" id="ARBA00001275"/>
    </source>
</evidence>
<keyword evidence="7 13" id="KW-0328">Glycosyltransferase</keyword>
<dbReference type="PIRSF" id="PIRSF000460">
    <property type="entry name" value="Pprylas_GlgP"/>
    <property type="match status" value="1"/>
</dbReference>
<dbReference type="FunFam" id="3.40.50.2000:FF:000003">
    <property type="entry name" value="Alpha-1,4 glucan phosphorylase"/>
    <property type="match status" value="1"/>
</dbReference>
<dbReference type="PROSITE" id="PS00102">
    <property type="entry name" value="PHOSPHORYLASE"/>
    <property type="match status" value="1"/>
</dbReference>
<dbReference type="RefSeq" id="WP_043841330.1">
    <property type="nucleotide sequence ID" value="NZ_AQQW01000001.1"/>
</dbReference>
<dbReference type="FunFam" id="3.40.50.2000:FF:000153">
    <property type="entry name" value="Alpha-1,4 glucan phosphorylase"/>
    <property type="match status" value="1"/>
</dbReference>
<dbReference type="STRING" id="1379903.ATO8_01030"/>
<evidence type="ECO:0000256" key="5">
    <source>
        <dbReference type="ARBA" id="ARBA00022490"/>
    </source>
</evidence>
<comment type="caution">
    <text evidence="14">The sequence shown here is derived from an EMBL/GenBank/DDBJ whole genome shotgun (WGS) entry which is preliminary data.</text>
</comment>
<evidence type="ECO:0000313" key="15">
    <source>
        <dbReference type="Proteomes" id="UP000019063"/>
    </source>
</evidence>
<evidence type="ECO:0000256" key="9">
    <source>
        <dbReference type="ARBA" id="ARBA00022898"/>
    </source>
</evidence>
<dbReference type="InterPro" id="IPR011833">
    <property type="entry name" value="Glycg_phsphrylas"/>
</dbReference>
<dbReference type="GO" id="GO:0030170">
    <property type="term" value="F:pyridoxal phosphate binding"/>
    <property type="evidence" value="ECO:0007669"/>
    <property type="project" value="InterPro"/>
</dbReference>
<evidence type="ECO:0000256" key="3">
    <source>
        <dbReference type="ARBA" id="ARBA00004496"/>
    </source>
</evidence>
<dbReference type="eggNOG" id="COG0058">
    <property type="taxonomic scope" value="Bacteria"/>
</dbReference>
<keyword evidence="15" id="KW-1185">Reference proteome</keyword>
<feature type="modified residue" description="N6-(pyridoxal phosphate)lysine" evidence="12">
    <location>
        <position position="647"/>
    </location>
</feature>
<keyword evidence="5" id="KW-0963">Cytoplasm</keyword>
<evidence type="ECO:0000256" key="13">
    <source>
        <dbReference type="RuleBase" id="RU000587"/>
    </source>
</evidence>
<evidence type="ECO:0000256" key="7">
    <source>
        <dbReference type="ARBA" id="ARBA00022676"/>
    </source>
</evidence>
<evidence type="ECO:0000256" key="8">
    <source>
        <dbReference type="ARBA" id="ARBA00022679"/>
    </source>
</evidence>
<protein>
    <recommendedName>
        <fullName evidence="13">Alpha-1,4 glucan phosphorylase</fullName>
        <ecNumber evidence="13">2.4.1.1</ecNumber>
    </recommendedName>
</protein>
<keyword evidence="6" id="KW-0021">Allosteric enzyme</keyword>
<sequence>MNIATLPVVSRDNLRDAILSHLAYSFGKTPETAQTQDWRMALSYAVRDRMVEAWFDATRRTYDAGAKRVYYLSMEFLIGRLLEDGIVNLQLLDQARGALDELGLDFANIVGDEPDAALGNGGLGRLAACFLESLSTLGCPAMGYGIRYEHGLFQQSFAEGRQMEAPETWLLQRHAWEFERPESRYRIGFGGSVSDEAGKAVWTPAVEVDAEAFDTPIAGWQGKWVNTLRLWSARAVHPFDLDSFNRGDFEGAAQPEALARTISRVLYPDDTTEQGKELRLKQEFFFTAAALRDILRRFDSEYDDPGLLPSKVAVQLNDTHPAIAGPELVRLLHDERGLPFDDAMGIAQGCLNYTNHTLLPEALETWSEGVFGKLLPRHLQIVDRIDDAHAKANPSRSLSIRADHQVHMGELSFIMANRVNGVSALHTGLMKETVFEELHALHPEKIVNQTNGVTPRRWLLSCNPRLSSLITDTISDGWVADLERLQELEPHVDDAAWSDRYAEAKRANKADLASWLSDTHGLKVDPEAIFDIQIKRMHEYKRQHLNILEAIAHWQEIKDNPSADWTPRVKIFAGKAAPGYFFAKDIIRLINDVARVVNADPETRDKLEVIFLPNYNVTLAERLIPAADLSEQISTAGKEASGTGNMKFALNGAPTVGTLDGANVEIRERVGAENFFLFGMTADEVDARRAVEDHARKAIEADPRLARALKAIGDGVFSANEPDRYANIVENLSGHDYFLVCSDFSDYWRAQREVDAAFADRSAWTRMAALNTARSGWFSSDRTIRGYMADIWDAKGLV</sequence>
<dbReference type="GO" id="GO:0008184">
    <property type="term" value="F:glycogen phosphorylase activity"/>
    <property type="evidence" value="ECO:0007669"/>
    <property type="project" value="InterPro"/>
</dbReference>
<dbReference type="GO" id="GO:0005737">
    <property type="term" value="C:cytoplasm"/>
    <property type="evidence" value="ECO:0007669"/>
    <property type="project" value="UniProtKB-SubCell"/>
</dbReference>
<dbReference type="SUPFAM" id="SSF53756">
    <property type="entry name" value="UDP-Glycosyltransferase/glycogen phosphorylase"/>
    <property type="match status" value="1"/>
</dbReference>
<dbReference type="Proteomes" id="UP000019063">
    <property type="component" value="Unassembled WGS sequence"/>
</dbReference>
<evidence type="ECO:0000256" key="11">
    <source>
        <dbReference type="ARBA" id="ARBA00025174"/>
    </source>
</evidence>
<organism evidence="14 15">
    <name type="scientific">Roseivivax marinus</name>
    <dbReference type="NCBI Taxonomy" id="1379903"/>
    <lineage>
        <taxon>Bacteria</taxon>
        <taxon>Pseudomonadati</taxon>
        <taxon>Pseudomonadota</taxon>
        <taxon>Alphaproteobacteria</taxon>
        <taxon>Rhodobacterales</taxon>
        <taxon>Roseobacteraceae</taxon>
        <taxon>Roseivivax</taxon>
    </lineage>
</organism>
<dbReference type="PATRIC" id="fig|1317118.6.peg.213"/>